<evidence type="ECO:0000256" key="11">
    <source>
        <dbReference type="ARBA" id="ARBA00023136"/>
    </source>
</evidence>
<proteinExistence type="predicted"/>
<evidence type="ECO:0000259" key="13">
    <source>
        <dbReference type="PROSITE" id="PS50885"/>
    </source>
</evidence>
<evidence type="ECO:0000313" key="14">
    <source>
        <dbReference type="EMBL" id="TVX92701.1"/>
    </source>
</evidence>
<dbReference type="SUPFAM" id="SSF55874">
    <property type="entry name" value="ATPase domain of HSP90 chaperone/DNA topoisomerase II/histidine kinase"/>
    <property type="match status" value="1"/>
</dbReference>
<dbReference type="InterPro" id="IPR003594">
    <property type="entry name" value="HATPase_dom"/>
</dbReference>
<dbReference type="CDD" id="cd06225">
    <property type="entry name" value="HAMP"/>
    <property type="match status" value="1"/>
</dbReference>
<dbReference type="AlphaFoldDB" id="A0A559IYM1"/>
<dbReference type="Gene3D" id="6.10.340.10">
    <property type="match status" value="1"/>
</dbReference>
<feature type="transmembrane region" description="Helical" evidence="12">
    <location>
        <begin position="298"/>
        <end position="317"/>
    </location>
</feature>
<evidence type="ECO:0000256" key="1">
    <source>
        <dbReference type="ARBA" id="ARBA00004651"/>
    </source>
</evidence>
<keyword evidence="9 12" id="KW-1133">Transmembrane helix</keyword>
<dbReference type="PANTHER" id="PTHR34220:SF11">
    <property type="entry name" value="SENSOR PROTEIN KINASE HPTS"/>
    <property type="match status" value="1"/>
</dbReference>
<evidence type="ECO:0000256" key="8">
    <source>
        <dbReference type="ARBA" id="ARBA00022840"/>
    </source>
</evidence>
<dbReference type="Gene3D" id="3.30.565.10">
    <property type="entry name" value="Histidine kinase-like ATPase, C-terminal domain"/>
    <property type="match status" value="1"/>
</dbReference>
<reference evidence="14 15" key="1">
    <citation type="submission" date="2019-07" db="EMBL/GenBank/DDBJ databases">
        <authorList>
            <person name="Kim J."/>
        </authorList>
    </citation>
    <scope>NUCLEOTIDE SEQUENCE [LARGE SCALE GENOMIC DNA]</scope>
    <source>
        <strain evidence="14 15">N4</strain>
    </source>
</reference>
<dbReference type="Pfam" id="PF02518">
    <property type="entry name" value="HATPase_c"/>
    <property type="match status" value="1"/>
</dbReference>
<accession>A0A559IYM1</accession>
<comment type="caution">
    <text evidence="14">The sequence shown here is derived from an EMBL/GenBank/DDBJ whole genome shotgun (WGS) entry which is preliminary data.</text>
</comment>
<keyword evidence="11 12" id="KW-0472">Membrane</keyword>
<keyword evidence="7 14" id="KW-0418">Kinase</keyword>
<evidence type="ECO:0000256" key="9">
    <source>
        <dbReference type="ARBA" id="ARBA00022989"/>
    </source>
</evidence>
<dbReference type="RefSeq" id="WP_144988417.1">
    <property type="nucleotide sequence ID" value="NZ_VNJK01000001.1"/>
</dbReference>
<dbReference type="SUPFAM" id="SSF158472">
    <property type="entry name" value="HAMP domain-like"/>
    <property type="match status" value="1"/>
</dbReference>
<dbReference type="SMART" id="SM00387">
    <property type="entry name" value="HATPase_c"/>
    <property type="match status" value="1"/>
</dbReference>
<evidence type="ECO:0000256" key="2">
    <source>
        <dbReference type="ARBA" id="ARBA00022475"/>
    </source>
</evidence>
<keyword evidence="5 12" id="KW-0812">Transmembrane</keyword>
<dbReference type="Proteomes" id="UP000318102">
    <property type="component" value="Unassembled WGS sequence"/>
</dbReference>
<dbReference type="InterPro" id="IPR003660">
    <property type="entry name" value="HAMP_dom"/>
</dbReference>
<comment type="subcellular location">
    <subcellularLocation>
        <location evidence="1">Cell membrane</location>
        <topology evidence="1">Multi-pass membrane protein</topology>
    </subcellularLocation>
</comment>
<dbReference type="GO" id="GO:0005886">
    <property type="term" value="C:plasma membrane"/>
    <property type="evidence" value="ECO:0007669"/>
    <property type="project" value="UniProtKB-SubCell"/>
</dbReference>
<dbReference type="EMBL" id="VNJK01000001">
    <property type="protein sequence ID" value="TVX92701.1"/>
    <property type="molecule type" value="Genomic_DNA"/>
</dbReference>
<dbReference type="InterPro" id="IPR050640">
    <property type="entry name" value="Bact_2-comp_sensor_kinase"/>
</dbReference>
<dbReference type="Pfam" id="PF06580">
    <property type="entry name" value="His_kinase"/>
    <property type="match status" value="1"/>
</dbReference>
<keyword evidence="6" id="KW-0547">Nucleotide-binding</keyword>
<sequence length="582" mass="67675">MRALQHHRTGYFPFGYKLLVTYAIFIIVPLIVIGIVSYSMYVESVRKQTQTTIHGTLQQIKDNIHYRINDVIRVSSTIYYDYNLADAIRYYEEGWETHEKTIKIIVPTLHNAITSTNLKIWASVFFHNETLPEIYYQSFMNEQPDETGRTYNIFHTKRIKEQSWYQEHPVEQYSRTWAWRQVQSDADFGRISLLRRIVDIQQPLDMKEIGFVRISIKLSDLFESVDYAKIGDGSILTVRDRYGNTVYRSAASSAEDHSRVNDETFMTIEEALDDGGWVLTASIPTTIVEQDAKRIRMFTIWVGLSCLIICTFAAIFISRHFSLRVNKLITILNAFREGDLHKRVHLRNKDEFSEIGNAINEMGENIGDLIKEVYVTQLQKKEAELESLQAQINPHFLYNTLSSISRLAKFGDTERLHQMVMGLAKFYRLTLNDGRTNIPLATELEQAQAYIEIQKIKFGERMDVLFLIDSDIWPYQTIKLIVQPFLENVFEHAWCGDRIHVRIEVQCMEEQIKIRIIDDGVGMTMERISHIFDSQDHVNGGYGIRNVHQRIRLQYGEQYGVNIFSRIGIGTVVEISVPAVRR</sequence>
<keyword evidence="4" id="KW-0808">Transferase</keyword>
<evidence type="ECO:0000256" key="10">
    <source>
        <dbReference type="ARBA" id="ARBA00023012"/>
    </source>
</evidence>
<feature type="domain" description="HAMP" evidence="13">
    <location>
        <begin position="319"/>
        <end position="371"/>
    </location>
</feature>
<dbReference type="PROSITE" id="PS50885">
    <property type="entry name" value="HAMP"/>
    <property type="match status" value="1"/>
</dbReference>
<evidence type="ECO:0000256" key="5">
    <source>
        <dbReference type="ARBA" id="ARBA00022692"/>
    </source>
</evidence>
<dbReference type="Pfam" id="PF00672">
    <property type="entry name" value="HAMP"/>
    <property type="match status" value="1"/>
</dbReference>
<keyword evidence="8" id="KW-0067">ATP-binding</keyword>
<dbReference type="PANTHER" id="PTHR34220">
    <property type="entry name" value="SENSOR HISTIDINE KINASE YPDA"/>
    <property type="match status" value="1"/>
</dbReference>
<dbReference type="GO" id="GO:0000155">
    <property type="term" value="F:phosphorelay sensor kinase activity"/>
    <property type="evidence" value="ECO:0007669"/>
    <property type="project" value="InterPro"/>
</dbReference>
<dbReference type="InterPro" id="IPR010559">
    <property type="entry name" value="Sig_transdc_His_kin_internal"/>
</dbReference>
<keyword evidence="15" id="KW-1185">Reference proteome</keyword>
<name>A0A559IYM1_9BACL</name>
<keyword evidence="10" id="KW-0902">Two-component regulatory system</keyword>
<evidence type="ECO:0000256" key="3">
    <source>
        <dbReference type="ARBA" id="ARBA00022553"/>
    </source>
</evidence>
<dbReference type="InterPro" id="IPR036890">
    <property type="entry name" value="HATPase_C_sf"/>
</dbReference>
<keyword evidence="3" id="KW-0597">Phosphoprotein</keyword>
<evidence type="ECO:0000256" key="7">
    <source>
        <dbReference type="ARBA" id="ARBA00022777"/>
    </source>
</evidence>
<dbReference type="OrthoDB" id="9809348at2"/>
<feature type="transmembrane region" description="Helical" evidence="12">
    <location>
        <begin position="20"/>
        <end position="41"/>
    </location>
</feature>
<dbReference type="GO" id="GO:0005524">
    <property type="term" value="F:ATP binding"/>
    <property type="evidence" value="ECO:0007669"/>
    <property type="project" value="UniProtKB-KW"/>
</dbReference>
<evidence type="ECO:0000256" key="12">
    <source>
        <dbReference type="SAM" id="Phobius"/>
    </source>
</evidence>
<evidence type="ECO:0000256" key="4">
    <source>
        <dbReference type="ARBA" id="ARBA00022679"/>
    </source>
</evidence>
<evidence type="ECO:0000256" key="6">
    <source>
        <dbReference type="ARBA" id="ARBA00022741"/>
    </source>
</evidence>
<gene>
    <name evidence="14" type="ORF">FPZ44_06350</name>
</gene>
<dbReference type="SMART" id="SM00304">
    <property type="entry name" value="HAMP"/>
    <property type="match status" value="1"/>
</dbReference>
<organism evidence="14 15">
    <name type="scientific">Paenibacillus agilis</name>
    <dbReference type="NCBI Taxonomy" id="3020863"/>
    <lineage>
        <taxon>Bacteria</taxon>
        <taxon>Bacillati</taxon>
        <taxon>Bacillota</taxon>
        <taxon>Bacilli</taxon>
        <taxon>Bacillales</taxon>
        <taxon>Paenibacillaceae</taxon>
        <taxon>Paenibacillus</taxon>
    </lineage>
</organism>
<protein>
    <submittedName>
        <fullName evidence="14">Sensor histidine kinase</fullName>
    </submittedName>
</protein>
<evidence type="ECO:0000313" key="15">
    <source>
        <dbReference type="Proteomes" id="UP000318102"/>
    </source>
</evidence>
<keyword evidence="2" id="KW-1003">Cell membrane</keyword>